<gene>
    <name evidence="1" type="ORF">S06H3_59464</name>
</gene>
<evidence type="ECO:0000313" key="1">
    <source>
        <dbReference type="EMBL" id="GAI49509.1"/>
    </source>
</evidence>
<dbReference type="EMBL" id="BARV01038640">
    <property type="protein sequence ID" value="GAI49509.1"/>
    <property type="molecule type" value="Genomic_DNA"/>
</dbReference>
<accession>X1R1R9</accession>
<proteinExistence type="predicted"/>
<dbReference type="AlphaFoldDB" id="X1R1R9"/>
<organism evidence="1">
    <name type="scientific">marine sediment metagenome</name>
    <dbReference type="NCBI Taxonomy" id="412755"/>
    <lineage>
        <taxon>unclassified sequences</taxon>
        <taxon>metagenomes</taxon>
        <taxon>ecological metagenomes</taxon>
    </lineage>
</organism>
<comment type="caution">
    <text evidence="1">The sequence shown here is derived from an EMBL/GenBank/DDBJ whole genome shotgun (WGS) entry which is preliminary data.</text>
</comment>
<sequence length="60" mass="6674">MLPPKAQEILELNITEASPKMPPDVKVALTMGAGALERIIAWRENCNDDLLWNLPGETEE</sequence>
<protein>
    <submittedName>
        <fullName evidence="1">Uncharacterized protein</fullName>
    </submittedName>
</protein>
<reference evidence="1" key="1">
    <citation type="journal article" date="2014" name="Front. Microbiol.">
        <title>High frequency of phylogenetically diverse reductive dehalogenase-homologous genes in deep subseafloor sedimentary metagenomes.</title>
        <authorList>
            <person name="Kawai M."/>
            <person name="Futagami T."/>
            <person name="Toyoda A."/>
            <person name="Takaki Y."/>
            <person name="Nishi S."/>
            <person name="Hori S."/>
            <person name="Arai W."/>
            <person name="Tsubouchi T."/>
            <person name="Morono Y."/>
            <person name="Uchiyama I."/>
            <person name="Ito T."/>
            <person name="Fujiyama A."/>
            <person name="Inagaki F."/>
            <person name="Takami H."/>
        </authorList>
    </citation>
    <scope>NUCLEOTIDE SEQUENCE</scope>
    <source>
        <strain evidence="1">Expedition CK06-06</strain>
    </source>
</reference>
<name>X1R1R9_9ZZZZ</name>